<sequence length="255" mass="28669">MVIICLLIDPIQYNWDDFVAIQFTASIAVFSFFTCELLAPKKVYTNAGLFFRCFFLFIVLTHDFIRSGTQLTSWEADKRICELTLERASIEEKMRVLRRTNDCRFYLGLCGVSIVRGLLLITEIKIVIRHAKVVEPVLAMRAQAIRMEATPSQRQPPAQNTSPSPSVVLSMEGVQVQEQSPTPEDRSQIGSESMPDRDSTLNAPHEEPPAYWISDSGTEIEIDMTNVSSTDHPTEQTPPSSATPERENESVEARA</sequence>
<dbReference type="AlphaFoldDB" id="A0A9P6FRI5"/>
<feature type="compositionally biased region" description="Polar residues" evidence="1">
    <location>
        <begin position="225"/>
        <end position="243"/>
    </location>
</feature>
<accession>A0A9P6FRI5</accession>
<feature type="region of interest" description="Disordered" evidence="1">
    <location>
        <begin position="173"/>
        <end position="255"/>
    </location>
</feature>
<evidence type="ECO:0000313" key="2">
    <source>
        <dbReference type="EMBL" id="KAF9579456.1"/>
    </source>
</evidence>
<proteinExistence type="predicted"/>
<gene>
    <name evidence="2" type="ORF">BGW38_004274</name>
</gene>
<comment type="caution">
    <text evidence="2">The sequence shown here is derived from an EMBL/GenBank/DDBJ whole genome shotgun (WGS) entry which is preliminary data.</text>
</comment>
<reference evidence="2" key="1">
    <citation type="journal article" date="2020" name="Fungal Divers.">
        <title>Resolving the Mortierellaceae phylogeny through synthesis of multi-gene phylogenetics and phylogenomics.</title>
        <authorList>
            <person name="Vandepol N."/>
            <person name="Liber J."/>
            <person name="Desiro A."/>
            <person name="Na H."/>
            <person name="Kennedy M."/>
            <person name="Barry K."/>
            <person name="Grigoriev I.V."/>
            <person name="Miller A.N."/>
            <person name="O'Donnell K."/>
            <person name="Stajich J.E."/>
            <person name="Bonito G."/>
        </authorList>
    </citation>
    <scope>NUCLEOTIDE SEQUENCE</scope>
    <source>
        <strain evidence="2">KOD1015</strain>
    </source>
</reference>
<dbReference type="EMBL" id="JAABOA010002741">
    <property type="protein sequence ID" value="KAF9579456.1"/>
    <property type="molecule type" value="Genomic_DNA"/>
</dbReference>
<keyword evidence="3" id="KW-1185">Reference proteome</keyword>
<protein>
    <submittedName>
        <fullName evidence="2">Uncharacterized protein</fullName>
    </submittedName>
</protein>
<feature type="compositionally biased region" description="Basic and acidic residues" evidence="1">
    <location>
        <begin position="244"/>
        <end position="255"/>
    </location>
</feature>
<organism evidence="2 3">
    <name type="scientific">Lunasporangiospora selenospora</name>
    <dbReference type="NCBI Taxonomy" id="979761"/>
    <lineage>
        <taxon>Eukaryota</taxon>
        <taxon>Fungi</taxon>
        <taxon>Fungi incertae sedis</taxon>
        <taxon>Mucoromycota</taxon>
        <taxon>Mortierellomycotina</taxon>
        <taxon>Mortierellomycetes</taxon>
        <taxon>Mortierellales</taxon>
        <taxon>Mortierellaceae</taxon>
        <taxon>Lunasporangiospora</taxon>
    </lineage>
</organism>
<name>A0A9P6FRI5_9FUNG</name>
<feature type="compositionally biased region" description="Basic and acidic residues" evidence="1">
    <location>
        <begin position="194"/>
        <end position="208"/>
    </location>
</feature>
<evidence type="ECO:0000313" key="3">
    <source>
        <dbReference type="Proteomes" id="UP000780801"/>
    </source>
</evidence>
<evidence type="ECO:0000256" key="1">
    <source>
        <dbReference type="SAM" id="MobiDB-lite"/>
    </source>
</evidence>
<dbReference type="Proteomes" id="UP000780801">
    <property type="component" value="Unassembled WGS sequence"/>
</dbReference>